<evidence type="ECO:0000256" key="1">
    <source>
        <dbReference type="SAM" id="Phobius"/>
    </source>
</evidence>
<keyword evidence="1" id="KW-1133">Transmembrane helix</keyword>
<reference evidence="2 3" key="1">
    <citation type="submission" date="2018-04" db="EMBL/GenBank/DDBJ databases">
        <title>Draft Genome Sequence of Phosphate-Solubilizing Chryseobacterium sp. ISE14 that is a Biocontrol and Plant Growth-Promoting Rhizobacterium Isolated from Cucumber.</title>
        <authorList>
            <person name="Jeong J.-J."/>
            <person name="Sang M.K."/>
            <person name="Choi I.-G."/>
            <person name="Kim K.D."/>
        </authorList>
    </citation>
    <scope>NUCLEOTIDE SEQUENCE [LARGE SCALE GENOMIC DNA]</scope>
    <source>
        <strain evidence="2 3">ISE14</strain>
    </source>
</reference>
<sequence length="88" mass="10171">MLILIIYSGAGIKSLQKYMQILTLSNIEVLPVYILMVIVLFSLLAAYHGLKLIRYTITKHPEKNYKLLEFVISVIMITIFSTLLYTFK</sequence>
<dbReference type="EMBL" id="PPED02000009">
    <property type="protein sequence ID" value="PWN62402.1"/>
    <property type="molecule type" value="Genomic_DNA"/>
</dbReference>
<feature type="transmembrane region" description="Helical" evidence="1">
    <location>
        <begin position="67"/>
        <end position="87"/>
    </location>
</feature>
<evidence type="ECO:0000313" key="3">
    <source>
        <dbReference type="Proteomes" id="UP000236594"/>
    </source>
</evidence>
<name>A0A316WLS8_9FLAO</name>
<feature type="transmembrane region" description="Helical" evidence="1">
    <location>
        <begin position="29"/>
        <end position="47"/>
    </location>
</feature>
<accession>A0A316WLS8</accession>
<keyword evidence="1" id="KW-0472">Membrane</keyword>
<comment type="caution">
    <text evidence="2">The sequence shown here is derived from an EMBL/GenBank/DDBJ whole genome shotgun (WGS) entry which is preliminary data.</text>
</comment>
<proteinExistence type="predicted"/>
<keyword evidence="3" id="KW-1185">Reference proteome</keyword>
<evidence type="ECO:0000313" key="2">
    <source>
        <dbReference type="EMBL" id="PWN62402.1"/>
    </source>
</evidence>
<dbReference type="AlphaFoldDB" id="A0A316WLS8"/>
<evidence type="ECO:0008006" key="4">
    <source>
        <dbReference type="Google" id="ProtNLM"/>
    </source>
</evidence>
<dbReference type="Proteomes" id="UP000236594">
    <property type="component" value="Unassembled WGS sequence"/>
</dbReference>
<organism evidence="2 3">
    <name type="scientific">Chryseobacterium phosphatilyticum</name>
    <dbReference type="NCBI Taxonomy" id="475075"/>
    <lineage>
        <taxon>Bacteria</taxon>
        <taxon>Pseudomonadati</taxon>
        <taxon>Bacteroidota</taxon>
        <taxon>Flavobacteriia</taxon>
        <taxon>Flavobacteriales</taxon>
        <taxon>Weeksellaceae</taxon>
        <taxon>Chryseobacterium group</taxon>
        <taxon>Chryseobacterium</taxon>
    </lineage>
</organism>
<keyword evidence="1" id="KW-0812">Transmembrane</keyword>
<gene>
    <name evidence="2" type="ORF">C1631_022825</name>
</gene>
<protein>
    <recommendedName>
        <fullName evidence="4">DUF4134 domain-containing protein</fullName>
    </recommendedName>
</protein>